<proteinExistence type="predicted"/>
<sequence>MNISTLSSTFSIETGYGDQNRWLQWVLYSAGQVNQSDCYACATARPHLATVPFPLSNISDPTGLPCLLALFISSSIPTDSNCITLSLLFPPTLHMTPPMFQPHEGNYTCFFRNLTSSRGTNVGNIPSSFCFQTFPVNSSSLASKLSTFLITQNTP</sequence>
<keyword evidence="2" id="KW-1185">Reference proteome</keyword>
<accession>A0A8C4SG48</accession>
<reference evidence="1" key="2">
    <citation type="submission" date="2025-08" db="UniProtKB">
        <authorList>
            <consortium name="Ensembl"/>
        </authorList>
    </citation>
    <scope>IDENTIFICATION</scope>
</reference>
<evidence type="ECO:0000313" key="1">
    <source>
        <dbReference type="Ensembl" id="ENSECRP00000017080.1"/>
    </source>
</evidence>
<dbReference type="Ensembl" id="ENSECRT00000017407.1">
    <property type="protein sequence ID" value="ENSECRP00000017080.1"/>
    <property type="gene ID" value="ENSECRG00000011373.1"/>
</dbReference>
<dbReference type="GeneTree" id="ENSGT00940000177163"/>
<dbReference type="Proteomes" id="UP000694620">
    <property type="component" value="Chromosome 14"/>
</dbReference>
<dbReference type="AlphaFoldDB" id="A0A8C4SG48"/>
<reference evidence="1" key="1">
    <citation type="submission" date="2021-06" db="EMBL/GenBank/DDBJ databases">
        <authorList>
            <consortium name="Wellcome Sanger Institute Data Sharing"/>
        </authorList>
    </citation>
    <scope>NUCLEOTIDE SEQUENCE [LARGE SCALE GENOMIC DNA]</scope>
</reference>
<name>A0A8C4SG48_ERPCA</name>
<protein>
    <submittedName>
        <fullName evidence="1">Uncharacterized protein</fullName>
    </submittedName>
</protein>
<evidence type="ECO:0000313" key="2">
    <source>
        <dbReference type="Proteomes" id="UP000694620"/>
    </source>
</evidence>
<reference evidence="1" key="3">
    <citation type="submission" date="2025-09" db="UniProtKB">
        <authorList>
            <consortium name="Ensembl"/>
        </authorList>
    </citation>
    <scope>IDENTIFICATION</scope>
</reference>
<organism evidence="1 2">
    <name type="scientific">Erpetoichthys calabaricus</name>
    <name type="common">Rope fish</name>
    <name type="synonym">Calamoichthys calabaricus</name>
    <dbReference type="NCBI Taxonomy" id="27687"/>
    <lineage>
        <taxon>Eukaryota</taxon>
        <taxon>Metazoa</taxon>
        <taxon>Chordata</taxon>
        <taxon>Craniata</taxon>
        <taxon>Vertebrata</taxon>
        <taxon>Euteleostomi</taxon>
        <taxon>Actinopterygii</taxon>
        <taxon>Polypteriformes</taxon>
        <taxon>Polypteridae</taxon>
        <taxon>Erpetoichthys</taxon>
    </lineage>
</organism>